<dbReference type="EMBL" id="GITU01001431">
    <property type="protein sequence ID" value="MBC1170134.1"/>
    <property type="molecule type" value="Transcribed_RNA"/>
</dbReference>
<dbReference type="Pfam" id="PF00272">
    <property type="entry name" value="Cecropin"/>
    <property type="match status" value="1"/>
</dbReference>
<dbReference type="InterPro" id="IPR000875">
    <property type="entry name" value="CecC-like"/>
</dbReference>
<evidence type="ECO:0000256" key="8">
    <source>
        <dbReference type="ARBA" id="ARBA00023022"/>
    </source>
</evidence>
<keyword evidence="7 9" id="KW-0391">Immunity</keyword>
<keyword evidence="4 9" id="KW-0929">Antimicrobial</keyword>
<evidence type="ECO:0000256" key="6">
    <source>
        <dbReference type="ARBA" id="ARBA00022729"/>
    </source>
</evidence>
<gene>
    <name evidence="11" type="primary">Cec</name>
</gene>
<organism evidence="11">
    <name type="scientific">Lutzomyia longipalpis</name>
    <name type="common">Sand fly</name>
    <dbReference type="NCBI Taxonomy" id="7200"/>
    <lineage>
        <taxon>Eukaryota</taxon>
        <taxon>Metazoa</taxon>
        <taxon>Ecdysozoa</taxon>
        <taxon>Arthropoda</taxon>
        <taxon>Hexapoda</taxon>
        <taxon>Insecta</taxon>
        <taxon>Pterygota</taxon>
        <taxon>Neoptera</taxon>
        <taxon>Endopterygota</taxon>
        <taxon>Diptera</taxon>
        <taxon>Nematocera</taxon>
        <taxon>Psychodoidea</taxon>
        <taxon>Psychodidae</taxon>
        <taxon>Lutzomyia</taxon>
        <taxon>Lutzomyia</taxon>
    </lineage>
</organism>
<evidence type="ECO:0000256" key="5">
    <source>
        <dbReference type="ARBA" id="ARBA00022588"/>
    </source>
</evidence>
<proteinExistence type="inferred from homology"/>
<dbReference type="AlphaFoldDB" id="A0A0K1NZR1"/>
<evidence type="ECO:0000313" key="11">
    <source>
        <dbReference type="EMBL" id="AKU77023.1"/>
    </source>
</evidence>
<reference evidence="12" key="3">
    <citation type="journal article" date="2020" name="BMC">
        <title>Leishmania infection induces a limited differential gene expression in the sand fly midgut.</title>
        <authorList>
            <person name="Coutinho-Abreu I.V."/>
            <person name="Serafim T.D."/>
            <person name="Meneses C."/>
            <person name="Kamhawi S."/>
            <person name="Oliveira F."/>
            <person name="Valenzuela J.G."/>
        </authorList>
    </citation>
    <scope>NUCLEOTIDE SEQUENCE</scope>
    <source>
        <strain evidence="12">Jacobina</strain>
        <tissue evidence="12">Midgut</tissue>
    </source>
</reference>
<protein>
    <submittedName>
        <fullName evidence="11 12">Cecropin</fullName>
    </submittedName>
</protein>
<keyword evidence="6 10" id="KW-0732">Signal</keyword>
<reference evidence="11" key="1">
    <citation type="submission" date="2014-10" db="EMBL/GenBank/DDBJ databases">
        <title>Lutzomyia longipalpis immune responses upon Leishmania infection and evidence for a conserved parasite immunosuppression mechanism.</title>
        <authorList>
            <person name="Tinoco B."/>
            <person name="Di Blasi T."/>
            <person name="Traub-Cseko Y.M."/>
            <person name="Pitaluga A.N."/>
        </authorList>
    </citation>
    <scope>NUCLEOTIDE SEQUENCE</scope>
</reference>
<evidence type="ECO:0000256" key="3">
    <source>
        <dbReference type="ARBA" id="ARBA00022525"/>
    </source>
</evidence>
<dbReference type="EMBL" id="KP030754">
    <property type="protein sequence ID" value="AKU77023.1"/>
    <property type="molecule type" value="Genomic_DNA"/>
</dbReference>
<name>A0A0K1NZR1_LUTLO</name>
<dbReference type="PANTHER" id="PTHR38329">
    <property type="entry name" value="CECROPIN-A1-RELATED"/>
    <property type="match status" value="1"/>
</dbReference>
<dbReference type="GO" id="GO:0050829">
    <property type="term" value="P:defense response to Gram-negative bacterium"/>
    <property type="evidence" value="ECO:0007669"/>
    <property type="project" value="TreeGrafter"/>
</dbReference>
<evidence type="ECO:0000256" key="4">
    <source>
        <dbReference type="ARBA" id="ARBA00022529"/>
    </source>
</evidence>
<feature type="signal peptide" evidence="10">
    <location>
        <begin position="1"/>
        <end position="23"/>
    </location>
</feature>
<feature type="chain" id="PRO_5035992540" evidence="10">
    <location>
        <begin position="24"/>
        <end position="66"/>
    </location>
</feature>
<evidence type="ECO:0000256" key="1">
    <source>
        <dbReference type="ARBA" id="ARBA00004613"/>
    </source>
</evidence>
<keyword evidence="8 9" id="KW-0044">Antibiotic</keyword>
<dbReference type="PANTHER" id="PTHR38329:SF1">
    <property type="entry name" value="CECROPIN-A1-RELATED"/>
    <property type="match status" value="1"/>
</dbReference>
<dbReference type="GO" id="GO:0045087">
    <property type="term" value="P:innate immune response"/>
    <property type="evidence" value="ECO:0007669"/>
    <property type="project" value="UniProtKB-KW"/>
</dbReference>
<keyword evidence="3" id="KW-0964">Secreted</keyword>
<sequence length="66" mass="6984">MNFTKYFVLFVVLLAVLTTGAEAGFLKKLGKKLEKVGKNVHRSVEKVLPAAQGVIGVLGSAKALGK</sequence>
<dbReference type="VEuPathDB" id="VectorBase:LLONM1_008602"/>
<evidence type="ECO:0000256" key="2">
    <source>
        <dbReference type="ARBA" id="ARBA00010680"/>
    </source>
</evidence>
<comment type="subcellular location">
    <subcellularLocation>
        <location evidence="1 9">Secreted</location>
    </subcellularLocation>
</comment>
<keyword evidence="5 9" id="KW-0399">Innate immunity</keyword>
<reference evidence="11" key="2">
    <citation type="journal article" date="2016" name="Parasit. Vectors">
        <title>The sandfly Lutzomyia longipalpis LL5 embryonic cell line has active Toll and Imd pathways and shows immune responses to bacteria, yeast and Leishmania.</title>
        <authorList>
            <person name="Tinoco-Nunes B."/>
            <person name="Telleria E.L."/>
            <person name="da Silva-Neves M."/>
            <person name="Marques C."/>
            <person name="Azevedo-Brito D.A."/>
            <person name="Pitaluga A.N."/>
            <person name="Traub-Cseko Y.M."/>
        </authorList>
    </citation>
    <scope>NUCLEOTIDE SEQUENCE</scope>
</reference>
<dbReference type="GO" id="GO:0050830">
    <property type="term" value="P:defense response to Gram-positive bacterium"/>
    <property type="evidence" value="ECO:0007669"/>
    <property type="project" value="UniProtKB-ARBA"/>
</dbReference>
<dbReference type="GO" id="GO:0019731">
    <property type="term" value="P:antibacterial humoral response"/>
    <property type="evidence" value="ECO:0007669"/>
    <property type="project" value="InterPro"/>
</dbReference>
<evidence type="ECO:0000256" key="7">
    <source>
        <dbReference type="ARBA" id="ARBA00022859"/>
    </source>
</evidence>
<evidence type="ECO:0000313" key="12">
    <source>
        <dbReference type="EMBL" id="MBC1170134.1"/>
    </source>
</evidence>
<evidence type="ECO:0000256" key="10">
    <source>
        <dbReference type="SAM" id="SignalP"/>
    </source>
</evidence>
<evidence type="ECO:0000256" key="9">
    <source>
        <dbReference type="RuleBase" id="RU003948"/>
    </source>
</evidence>
<accession>A0A0K1NZR1</accession>
<dbReference type="InterPro" id="IPR020400">
    <property type="entry name" value="CecC/Srx/CECD"/>
</dbReference>
<dbReference type="GO" id="GO:0005615">
    <property type="term" value="C:extracellular space"/>
    <property type="evidence" value="ECO:0007669"/>
    <property type="project" value="TreeGrafter"/>
</dbReference>
<comment type="similarity">
    <text evidence="2 9">Belongs to the cecropin family.</text>
</comment>